<name>A0ABY4B7M8_9BACT</name>
<accession>A0ABY4B7M8</accession>
<protein>
    <submittedName>
        <fullName evidence="1">Gliding motility-associated C-terminal domain-containing protein</fullName>
    </submittedName>
</protein>
<dbReference type="EMBL" id="CP094534">
    <property type="protein sequence ID" value="UOE35040.1"/>
    <property type="molecule type" value="Genomic_DNA"/>
</dbReference>
<dbReference type="Pfam" id="PF13585">
    <property type="entry name" value="CHU_C"/>
    <property type="match status" value="1"/>
</dbReference>
<reference evidence="1 2" key="1">
    <citation type="submission" date="2022-03" db="EMBL/GenBank/DDBJ databases">
        <title>Hymenobactersp. isolated from the air.</title>
        <authorList>
            <person name="Won M."/>
            <person name="Kwon S.-W."/>
        </authorList>
    </citation>
    <scope>NUCLEOTIDE SEQUENCE [LARGE SCALE GENOMIC DNA]</scope>
    <source>
        <strain evidence="1 2">KACC 22596</strain>
    </source>
</reference>
<sequence>MPNIITPNADGQNDFFEQRFSCLPVQLRVYSRWGQEVFRAEEYANDWNAAGVPAGIYYLVLRDTAGRRYRGWLEVVK</sequence>
<proteinExistence type="predicted"/>
<organism evidence="1 2">
    <name type="scientific">Hymenobacter monticola</name>
    <dbReference type="NCBI Taxonomy" id="1705399"/>
    <lineage>
        <taxon>Bacteria</taxon>
        <taxon>Pseudomonadati</taxon>
        <taxon>Bacteroidota</taxon>
        <taxon>Cytophagia</taxon>
        <taxon>Cytophagales</taxon>
        <taxon>Hymenobacteraceae</taxon>
        <taxon>Hymenobacter</taxon>
    </lineage>
</organism>
<dbReference type="Proteomes" id="UP000831390">
    <property type="component" value="Chromosome"/>
</dbReference>
<gene>
    <name evidence="1" type="ORF">MTP16_05165</name>
</gene>
<evidence type="ECO:0000313" key="1">
    <source>
        <dbReference type="EMBL" id="UOE35040.1"/>
    </source>
</evidence>
<evidence type="ECO:0000313" key="2">
    <source>
        <dbReference type="Proteomes" id="UP000831390"/>
    </source>
</evidence>
<dbReference type="RefSeq" id="WP_243516491.1">
    <property type="nucleotide sequence ID" value="NZ_CP094534.1"/>
</dbReference>
<keyword evidence="2" id="KW-1185">Reference proteome</keyword>